<gene>
    <name evidence="3" type="ORF">GCM10025866_15880</name>
</gene>
<dbReference type="EMBL" id="AP027731">
    <property type="protein sequence ID" value="BDZ45679.1"/>
    <property type="molecule type" value="Genomic_DNA"/>
</dbReference>
<evidence type="ECO:0000259" key="1">
    <source>
        <dbReference type="Pfam" id="PF02625"/>
    </source>
</evidence>
<dbReference type="Gene3D" id="3.40.50.720">
    <property type="entry name" value="NAD(P)-binding Rossmann-like Domain"/>
    <property type="match status" value="1"/>
</dbReference>
<evidence type="ECO:0000313" key="4">
    <source>
        <dbReference type="Proteomes" id="UP001321498"/>
    </source>
</evidence>
<dbReference type="PANTHER" id="PTHR30388">
    <property type="entry name" value="ALDEHYDE OXIDOREDUCTASE MOLYBDENUM COFACTOR ASSEMBLY PROTEIN"/>
    <property type="match status" value="1"/>
</dbReference>
<feature type="domain" description="XdhC Rossmann" evidence="2">
    <location>
        <begin position="201"/>
        <end position="343"/>
    </location>
</feature>
<dbReference type="InterPro" id="IPR052698">
    <property type="entry name" value="MoCofactor_Util/Proc"/>
</dbReference>
<proteinExistence type="predicted"/>
<evidence type="ECO:0008006" key="5">
    <source>
        <dbReference type="Google" id="ProtNLM"/>
    </source>
</evidence>
<dbReference type="InterPro" id="IPR003777">
    <property type="entry name" value="XdhC_CoxI"/>
</dbReference>
<dbReference type="PANTHER" id="PTHR30388:SF4">
    <property type="entry name" value="MOLYBDENUM COFACTOR INSERTION CHAPERONE PAOD"/>
    <property type="match status" value="1"/>
</dbReference>
<dbReference type="Proteomes" id="UP001321498">
    <property type="component" value="Chromosome"/>
</dbReference>
<name>A0ABM8GBT5_9MICO</name>
<evidence type="ECO:0000313" key="3">
    <source>
        <dbReference type="EMBL" id="BDZ45679.1"/>
    </source>
</evidence>
<dbReference type="Pfam" id="PF02625">
    <property type="entry name" value="XdhC_CoxI"/>
    <property type="match status" value="1"/>
</dbReference>
<keyword evidence="4" id="KW-1185">Reference proteome</keyword>
<organism evidence="3 4">
    <name type="scientific">Naasia aerilata</name>
    <dbReference type="NCBI Taxonomy" id="1162966"/>
    <lineage>
        <taxon>Bacteria</taxon>
        <taxon>Bacillati</taxon>
        <taxon>Actinomycetota</taxon>
        <taxon>Actinomycetes</taxon>
        <taxon>Micrococcales</taxon>
        <taxon>Microbacteriaceae</taxon>
        <taxon>Naasia</taxon>
    </lineage>
</organism>
<dbReference type="RefSeq" id="WP_286278929.1">
    <property type="nucleotide sequence ID" value="NZ_AP027731.1"/>
</dbReference>
<sequence length="369" mass="38043">MLELAARLLAAPGPLAVATVTGVIGSAPRDVGTSMALTGGAVVGSISGGCVESAAVEACERVLERGVAEVDRFGYDDADALAVGLACGGELDVVVHMLDLEYLRAELAEAAAGRAAGCATIVGGAPALLGRGLGWRAGSGLPGELTSSELEAAGLHGLPVERIRAVLDAEVASGRTGVVELECGADTVRLFVESTRSAPRMLLFGAVEFASALSAAGRALGYRVTVCDARPAFTTAERFPAAHEVVTAWPHRFLAGTETDERTVICVLTHDDRFDEPLLTTALTLPVAYVGALGSRRTAERRRQRLLESGLDEAALARLHSPMGLDLGAATPEETAVSVLAEVLAERSAASARALRDVPGPIHPRRAAS</sequence>
<protein>
    <recommendedName>
        <fullName evidence="5">Xanthine dehydrogenase accessory factor</fullName>
    </recommendedName>
</protein>
<evidence type="ECO:0000259" key="2">
    <source>
        <dbReference type="Pfam" id="PF13478"/>
    </source>
</evidence>
<accession>A0ABM8GBT5</accession>
<reference evidence="4" key="1">
    <citation type="journal article" date="2019" name="Int. J. Syst. Evol. Microbiol.">
        <title>The Global Catalogue of Microorganisms (GCM) 10K type strain sequencing project: providing services to taxonomists for standard genome sequencing and annotation.</title>
        <authorList>
            <consortium name="The Broad Institute Genomics Platform"/>
            <consortium name="The Broad Institute Genome Sequencing Center for Infectious Disease"/>
            <person name="Wu L."/>
            <person name="Ma J."/>
        </authorList>
    </citation>
    <scope>NUCLEOTIDE SEQUENCE [LARGE SCALE GENOMIC DNA]</scope>
    <source>
        <strain evidence="4">NBRC 108725</strain>
    </source>
</reference>
<dbReference type="InterPro" id="IPR027051">
    <property type="entry name" value="XdhC_Rossmann_dom"/>
</dbReference>
<feature type="domain" description="XdhC- CoxI" evidence="1">
    <location>
        <begin position="9"/>
        <end position="73"/>
    </location>
</feature>
<dbReference type="Pfam" id="PF13478">
    <property type="entry name" value="XdhC_C"/>
    <property type="match status" value="1"/>
</dbReference>